<dbReference type="GO" id="GO:0005886">
    <property type="term" value="C:plasma membrane"/>
    <property type="evidence" value="ECO:0007669"/>
    <property type="project" value="UniProtKB-SubCell"/>
</dbReference>
<name>A0A0C5B7U6_9MICO</name>
<feature type="domain" description="ABC3 transporter permease C-terminal" evidence="8">
    <location>
        <begin position="61"/>
        <end position="170"/>
    </location>
</feature>
<evidence type="ECO:0000313" key="11">
    <source>
        <dbReference type="Proteomes" id="UP000052979"/>
    </source>
</evidence>
<evidence type="ECO:0000256" key="1">
    <source>
        <dbReference type="ARBA" id="ARBA00004651"/>
    </source>
</evidence>
<dbReference type="OrthoDB" id="9780560at2"/>
<reference evidence="10 12" key="2">
    <citation type="submission" date="2018-02" db="EMBL/GenBank/DDBJ databases">
        <title>Bacteriophage NCPPB3778 and a type I-E CRISPR drive the evolution of the US Biological Select Agent, Rathayibacter toxicus.</title>
        <authorList>
            <person name="Davis E.W.II."/>
            <person name="Tabima J.F."/>
            <person name="Weisberg A.J."/>
            <person name="Lopes L.D."/>
            <person name="Wiseman M.S."/>
            <person name="Wiseman M.S."/>
            <person name="Pupko T."/>
            <person name="Belcher M.S."/>
            <person name="Sechler A.J."/>
            <person name="Tancos M.A."/>
            <person name="Schroeder B.K."/>
            <person name="Murray T.D."/>
            <person name="Luster D.G."/>
            <person name="Schneider W.L."/>
            <person name="Rogers E."/>
            <person name="Andreote F.D."/>
            <person name="Grunwald N.J."/>
            <person name="Putnam M.L."/>
            <person name="Chang J.H."/>
        </authorList>
    </citation>
    <scope>NUCLEOTIDE SEQUENCE [LARGE SCALE GENOMIC DNA]</scope>
    <source>
        <strain evidence="10 12">FH99</strain>
    </source>
</reference>
<evidence type="ECO:0000256" key="5">
    <source>
        <dbReference type="ARBA" id="ARBA00023136"/>
    </source>
</evidence>
<reference evidence="9 11" key="1">
    <citation type="submission" date="2015-04" db="EMBL/GenBank/DDBJ databases">
        <title>Draft genome sequence of Rathayibacter toxicus strain FH-142 (AKA 70134 or CS 32), a Western Australian isolate.</title>
        <authorList>
            <consortium name="Consortium for Microbial Forensics and Genomics (microFORGE)"/>
            <person name="Knight B.M."/>
            <person name="Roberts D.P."/>
            <person name="Lin D."/>
            <person name="Hari K."/>
            <person name="Fletcher J."/>
            <person name="Melcher U."/>
            <person name="Blagden T."/>
            <person name="Luster D.G."/>
            <person name="Sechler A.J."/>
            <person name="Schneider W.L."/>
            <person name="Winegar R.A."/>
        </authorList>
    </citation>
    <scope>NUCLEOTIDE SEQUENCE [LARGE SCALE GENOMIC DNA]</scope>
    <source>
        <strain evidence="9 11">FH142</strain>
    </source>
</reference>
<evidence type="ECO:0000256" key="3">
    <source>
        <dbReference type="ARBA" id="ARBA00022692"/>
    </source>
</evidence>
<gene>
    <name evidence="10" type="ORF">C5C51_00140</name>
    <name evidence="9" type="ORF">VT73_05560</name>
</gene>
<dbReference type="EMBL" id="LBFI01000032">
    <property type="protein sequence ID" value="KKM45637.1"/>
    <property type="molecule type" value="Genomic_DNA"/>
</dbReference>
<dbReference type="InterPro" id="IPR003838">
    <property type="entry name" value="ABC3_permease_C"/>
</dbReference>
<feature type="transmembrane region" description="Helical" evidence="7">
    <location>
        <begin position="429"/>
        <end position="451"/>
    </location>
</feature>
<feature type="transmembrane region" description="Helical" evidence="7">
    <location>
        <begin position="149"/>
        <end position="170"/>
    </location>
</feature>
<protein>
    <submittedName>
        <fullName evidence="10">ABC transporter permease</fullName>
    </submittedName>
</protein>
<dbReference type="KEGG" id="rtx:TI83_00335"/>
<evidence type="ECO:0000313" key="12">
    <source>
        <dbReference type="Proteomes" id="UP000237966"/>
    </source>
</evidence>
<comment type="subcellular location">
    <subcellularLocation>
        <location evidence="1">Cell membrane</location>
        <topology evidence="1">Multi-pass membrane protein</topology>
    </subcellularLocation>
</comment>
<dbReference type="GeneID" id="93666164"/>
<dbReference type="STRING" id="145458.APU90_06145"/>
<keyword evidence="3 7" id="KW-0812">Transmembrane</keyword>
<dbReference type="RefSeq" id="WP_027692261.1">
    <property type="nucleotide sequence ID" value="NZ_CP010848.1"/>
</dbReference>
<evidence type="ECO:0000313" key="10">
    <source>
        <dbReference type="EMBL" id="PPI17079.1"/>
    </source>
</evidence>
<keyword evidence="11" id="KW-1185">Reference proteome</keyword>
<sequence>MSGAPTLSRRGGGAIVTVAALSAMFGALLVQTIADVAAALQALGQGDAGILQVMLMSIAMLFFGISIYVGGIVTANSVSTVIAGRTREIALLRLLGASGSSLRRGIVRSGLVQGVLGGLIGLVAAVALTAGGVELLLHVYSLPRFDYPVVSAGLLFPVVTVVASTVIASWTGSRCVLTVTPSQAVGSSAEPRYDELRNRRSRNVFAVIFVCGGFGLLALAVLVGMITPFGLVIALCGGMASFSGVVLGASSVLPPLTALIGRAFGRGQVARLATANAIRHPVRSARAVIGLVIGVTLVTMFAVGIATVFGALNPLASGIDESHDVLVEQVISVSTAIASVLLGFSVVLAAVGMVNTLSLSVMQRRRELGLLRSLGFTGSQVRALVILEAAQMIITATLIGLVLGVLYGWSGAVSLLGSLPGVGVVPPTIPVPILVSVLLVATVITVVSAVLPARRATRVSPVEALAVS</sequence>
<evidence type="ECO:0000256" key="7">
    <source>
        <dbReference type="SAM" id="Phobius"/>
    </source>
</evidence>
<feature type="transmembrane region" description="Helical" evidence="7">
    <location>
        <begin position="232"/>
        <end position="253"/>
    </location>
</feature>
<feature type="transmembrane region" description="Helical" evidence="7">
    <location>
        <begin position="204"/>
        <end position="226"/>
    </location>
</feature>
<feature type="transmembrane region" description="Helical" evidence="7">
    <location>
        <begin position="12"/>
        <end position="34"/>
    </location>
</feature>
<dbReference type="PATRIC" id="fig|145458.7.peg.73"/>
<dbReference type="EMBL" id="PSWU01000001">
    <property type="protein sequence ID" value="PPI17079.1"/>
    <property type="molecule type" value="Genomic_DNA"/>
</dbReference>
<dbReference type="KEGG" id="rtc:APU90_06145"/>
<feature type="transmembrane region" description="Helical" evidence="7">
    <location>
        <begin position="288"/>
        <end position="311"/>
    </location>
</feature>
<dbReference type="eggNOG" id="COG0577">
    <property type="taxonomic scope" value="Bacteria"/>
</dbReference>
<dbReference type="Proteomes" id="UP000237966">
    <property type="component" value="Unassembled WGS sequence"/>
</dbReference>
<evidence type="ECO:0000313" key="9">
    <source>
        <dbReference type="EMBL" id="KKM45637.1"/>
    </source>
</evidence>
<dbReference type="Pfam" id="PF02687">
    <property type="entry name" value="FtsX"/>
    <property type="match status" value="2"/>
</dbReference>
<evidence type="ECO:0000256" key="2">
    <source>
        <dbReference type="ARBA" id="ARBA00022475"/>
    </source>
</evidence>
<dbReference type="PANTHER" id="PTHR30572">
    <property type="entry name" value="MEMBRANE COMPONENT OF TRANSPORTER-RELATED"/>
    <property type="match status" value="1"/>
</dbReference>
<evidence type="ECO:0000256" key="6">
    <source>
        <dbReference type="ARBA" id="ARBA00038076"/>
    </source>
</evidence>
<dbReference type="InterPro" id="IPR050250">
    <property type="entry name" value="Macrolide_Exporter_MacB"/>
</dbReference>
<dbReference type="GO" id="GO:0022857">
    <property type="term" value="F:transmembrane transporter activity"/>
    <property type="evidence" value="ECO:0007669"/>
    <property type="project" value="TreeGrafter"/>
</dbReference>
<comment type="caution">
    <text evidence="9">The sequence shown here is derived from an EMBL/GenBank/DDBJ whole genome shotgun (WGS) entry which is preliminary data.</text>
</comment>
<dbReference type="Proteomes" id="UP000052979">
    <property type="component" value="Unassembled WGS sequence"/>
</dbReference>
<evidence type="ECO:0000256" key="4">
    <source>
        <dbReference type="ARBA" id="ARBA00022989"/>
    </source>
</evidence>
<feature type="transmembrane region" description="Helical" evidence="7">
    <location>
        <begin position="54"/>
        <end position="84"/>
    </location>
</feature>
<keyword evidence="2" id="KW-1003">Cell membrane</keyword>
<dbReference type="PANTHER" id="PTHR30572:SF4">
    <property type="entry name" value="ABC TRANSPORTER PERMEASE YTRF"/>
    <property type="match status" value="1"/>
</dbReference>
<keyword evidence="5 7" id="KW-0472">Membrane</keyword>
<dbReference type="AlphaFoldDB" id="A0A0C5B7U6"/>
<evidence type="ECO:0000259" key="8">
    <source>
        <dbReference type="Pfam" id="PF02687"/>
    </source>
</evidence>
<organism evidence="9 11">
    <name type="scientific">Rathayibacter toxicus</name>
    <dbReference type="NCBI Taxonomy" id="145458"/>
    <lineage>
        <taxon>Bacteria</taxon>
        <taxon>Bacillati</taxon>
        <taxon>Actinomycetota</taxon>
        <taxon>Actinomycetes</taxon>
        <taxon>Micrococcales</taxon>
        <taxon>Microbacteriaceae</taxon>
        <taxon>Rathayibacter</taxon>
    </lineage>
</organism>
<feature type="transmembrane region" description="Helical" evidence="7">
    <location>
        <begin position="105"/>
        <end position="129"/>
    </location>
</feature>
<feature type="domain" description="ABC3 transporter permease C-terminal" evidence="8">
    <location>
        <begin position="340"/>
        <end position="461"/>
    </location>
</feature>
<keyword evidence="4 7" id="KW-1133">Transmembrane helix</keyword>
<feature type="transmembrane region" description="Helical" evidence="7">
    <location>
        <begin position="383"/>
        <end position="409"/>
    </location>
</feature>
<comment type="similarity">
    <text evidence="6">Belongs to the ABC-4 integral membrane protein family.</text>
</comment>
<accession>A0A0C5B7U6</accession>
<proteinExistence type="inferred from homology"/>
<feature type="transmembrane region" description="Helical" evidence="7">
    <location>
        <begin position="331"/>
        <end position="362"/>
    </location>
</feature>